<dbReference type="GO" id="GO:0036261">
    <property type="term" value="P:7-methylguanosine cap hypermethylation"/>
    <property type="evidence" value="ECO:0000318"/>
    <property type="project" value="GO_Central"/>
</dbReference>
<name>B9R7B3_RICCO</name>
<evidence type="ECO:0000313" key="4">
    <source>
        <dbReference type="Proteomes" id="UP000008311"/>
    </source>
</evidence>
<dbReference type="InterPro" id="IPR036020">
    <property type="entry name" value="WW_dom_sf"/>
</dbReference>
<dbReference type="PROSITE" id="PS50020">
    <property type="entry name" value="WW_DOMAIN_2"/>
    <property type="match status" value="1"/>
</dbReference>
<dbReference type="GO" id="GO:0071164">
    <property type="term" value="F:RNA cap trimethylguanosine synthase activity"/>
    <property type="evidence" value="ECO:0000318"/>
    <property type="project" value="GO_Central"/>
</dbReference>
<gene>
    <name evidence="3" type="ORF">RCOM_1590230</name>
</gene>
<feature type="domain" description="WW" evidence="2">
    <location>
        <begin position="302"/>
        <end position="330"/>
    </location>
</feature>
<feature type="region of interest" description="Disordered" evidence="1">
    <location>
        <begin position="241"/>
        <end position="273"/>
    </location>
</feature>
<evidence type="ECO:0000259" key="2">
    <source>
        <dbReference type="PROSITE" id="PS50020"/>
    </source>
</evidence>
<dbReference type="InterPro" id="IPR001202">
    <property type="entry name" value="WW_dom"/>
</dbReference>
<dbReference type="PROSITE" id="PS01159">
    <property type="entry name" value="WW_DOMAIN_1"/>
    <property type="match status" value="1"/>
</dbReference>
<dbReference type="STRING" id="3988.B9R7B3"/>
<sequence length="441" mass="49346">MEIEGHAIRALGSLFKLTEVYIWEDGSTETREICLFPESTSDYDDTSSNITDLTRDFSEVPEGLELTKQMDALGLPVSFQSNKKTRNNRMNKSRRNGKLSCRYKEAKDEALEFMKVSEVEIVSPTAFLDNTSNSLSCMSMLGQSESYYYDVAVDISDSRSPADEEATSSTKIIYSAVFDGTSYDLSKNEQENELVTLSDVASNDEIIKGLSSSYLDAPPSPVCQLKDVSVDHGEKKLGGSLESECLSDSSATHNHKQVRRLHSEESTQQAGGTEIIELSQNSEVLECNRIETHGYNDNLRDWRVYWDNYYMRNYFYNIQTGTSTWDPPAGMEHLAFDSVTDVSNGAIVEVTENNDAPSTSSNSLNYFKRLEEHPNDDGLIHWPSDKVSVKMIVTANSNLPEMIVPENDSFELQDELQRISTSCDDEITSCLAFEAQENSSG</sequence>
<evidence type="ECO:0000256" key="1">
    <source>
        <dbReference type="SAM" id="MobiDB-lite"/>
    </source>
</evidence>
<dbReference type="Gene3D" id="2.20.70.10">
    <property type="match status" value="1"/>
</dbReference>
<dbReference type="SUPFAM" id="SSF51045">
    <property type="entry name" value="WW domain"/>
    <property type="match status" value="1"/>
</dbReference>
<proteinExistence type="predicted"/>
<dbReference type="GO" id="GO:0005634">
    <property type="term" value="C:nucleus"/>
    <property type="evidence" value="ECO:0000318"/>
    <property type="project" value="GO_Central"/>
</dbReference>
<organism evidence="3 4">
    <name type="scientific">Ricinus communis</name>
    <name type="common">Castor bean</name>
    <dbReference type="NCBI Taxonomy" id="3988"/>
    <lineage>
        <taxon>Eukaryota</taxon>
        <taxon>Viridiplantae</taxon>
        <taxon>Streptophyta</taxon>
        <taxon>Embryophyta</taxon>
        <taxon>Tracheophyta</taxon>
        <taxon>Spermatophyta</taxon>
        <taxon>Magnoliopsida</taxon>
        <taxon>eudicotyledons</taxon>
        <taxon>Gunneridae</taxon>
        <taxon>Pentapetalae</taxon>
        <taxon>rosids</taxon>
        <taxon>fabids</taxon>
        <taxon>Malpighiales</taxon>
        <taxon>Euphorbiaceae</taxon>
        <taxon>Acalyphoideae</taxon>
        <taxon>Acalypheae</taxon>
        <taxon>Ricinus</taxon>
    </lineage>
</organism>
<dbReference type="CDD" id="cd00201">
    <property type="entry name" value="WW"/>
    <property type="match status" value="1"/>
</dbReference>
<reference evidence="4" key="1">
    <citation type="journal article" date="2010" name="Nat. Biotechnol.">
        <title>Draft genome sequence of the oilseed species Ricinus communis.</title>
        <authorList>
            <person name="Chan A.P."/>
            <person name="Crabtree J."/>
            <person name="Zhao Q."/>
            <person name="Lorenzi H."/>
            <person name="Orvis J."/>
            <person name="Puiu D."/>
            <person name="Melake-Berhan A."/>
            <person name="Jones K.M."/>
            <person name="Redman J."/>
            <person name="Chen G."/>
            <person name="Cahoon E.B."/>
            <person name="Gedil M."/>
            <person name="Stanke M."/>
            <person name="Haas B.J."/>
            <person name="Wortman J.R."/>
            <person name="Fraser-Liggett C.M."/>
            <person name="Ravel J."/>
            <person name="Rabinowicz P.D."/>
        </authorList>
    </citation>
    <scope>NUCLEOTIDE SEQUENCE [LARGE SCALE GENOMIC DNA]</scope>
    <source>
        <strain evidence="4">cv. Hale</strain>
    </source>
</reference>
<evidence type="ECO:0000313" key="3">
    <source>
        <dbReference type="EMBL" id="EEF52393.1"/>
    </source>
</evidence>
<dbReference type="Proteomes" id="UP000008311">
    <property type="component" value="Unassembled WGS sequence"/>
</dbReference>
<dbReference type="EMBL" id="EQ973772">
    <property type="protein sequence ID" value="EEF52393.1"/>
    <property type="molecule type" value="Genomic_DNA"/>
</dbReference>
<dbReference type="eggNOG" id="KOG2730">
    <property type="taxonomic scope" value="Eukaryota"/>
</dbReference>
<accession>B9R7B3</accession>
<protein>
    <recommendedName>
        <fullName evidence="2">WW domain-containing protein</fullName>
    </recommendedName>
</protein>
<dbReference type="InParanoid" id="B9R7B3"/>
<dbReference type="AlphaFoldDB" id="B9R7B3"/>
<keyword evidence="4" id="KW-1185">Reference proteome</keyword>